<evidence type="ECO:0000313" key="1">
    <source>
        <dbReference type="EMBL" id="RCK50075.1"/>
    </source>
</evidence>
<proteinExistence type="predicted"/>
<protein>
    <submittedName>
        <fullName evidence="1">4,5-dihydroxyphthalate decarboxylase</fullName>
    </submittedName>
</protein>
<evidence type="ECO:0000313" key="2">
    <source>
        <dbReference type="Proteomes" id="UP000252266"/>
    </source>
</evidence>
<dbReference type="EMBL" id="JPWJ01000006">
    <property type="protein sequence ID" value="RCK50075.1"/>
    <property type="molecule type" value="Genomic_DNA"/>
</dbReference>
<accession>A0A367X8T5</accession>
<dbReference type="Proteomes" id="UP000252266">
    <property type="component" value="Unassembled WGS sequence"/>
</dbReference>
<dbReference type="Gene3D" id="3.40.190.10">
    <property type="entry name" value="Periplasmic binding protein-like II"/>
    <property type="match status" value="1"/>
</dbReference>
<gene>
    <name evidence="1" type="ORF">TH44_12530</name>
</gene>
<sequence>MEHETVRKTINFGCWDYDRMFPIIDGRVKPDGVDLNFLNMPVEETFFRMLRHKEFEASELSLSSYVVSLHKPDRPFIAIPVFPSRFFRHCSIYVNADSGIEKPEDLIGKRVGCPEYQMTAPVWIRGILSDDYGVPVNSVTYFTGGEEEPNRSEKLKLNLPDDIRVQPIGPGKTLAKMLHDGEIDALYTARKPSTYGGANGKVRRLFEDFRSVEKEYFQRTGIFPIMHTVAVKRSVYEKDPWVCQSLLKAFVQSKEIAMESLSETAAIKTMLPWTVAHFEEATELMGEDFWPYGFDKNRETIATFLRYSHEQGLSPNLLQPEDIFAPETLESFVI</sequence>
<dbReference type="SUPFAM" id="SSF53850">
    <property type="entry name" value="Periplasmic binding protein-like II"/>
    <property type="match status" value="1"/>
</dbReference>
<reference evidence="1 2" key="1">
    <citation type="submission" date="2014-07" db="EMBL/GenBank/DDBJ databases">
        <title>Draft genome sequence of Thalassospira xiamenensis IB13.</title>
        <authorList>
            <person name="Lai Q."/>
            <person name="Shao Z."/>
        </authorList>
    </citation>
    <scope>NUCLEOTIDE SEQUENCE [LARGE SCALE GENOMIC DNA]</scope>
    <source>
        <strain evidence="1 2">IB13</strain>
    </source>
</reference>
<dbReference type="AlphaFoldDB" id="A0A367X8T5"/>
<organism evidence="1 2">
    <name type="scientific">Thalassospira xiamenensis</name>
    <dbReference type="NCBI Taxonomy" id="220697"/>
    <lineage>
        <taxon>Bacteria</taxon>
        <taxon>Pseudomonadati</taxon>
        <taxon>Pseudomonadota</taxon>
        <taxon>Alphaproteobacteria</taxon>
        <taxon>Rhodospirillales</taxon>
        <taxon>Thalassospiraceae</taxon>
        <taxon>Thalassospira</taxon>
    </lineage>
</organism>
<comment type="caution">
    <text evidence="1">The sequence shown here is derived from an EMBL/GenBank/DDBJ whole genome shotgun (WGS) entry which is preliminary data.</text>
</comment>
<name>A0A367X8T5_9PROT</name>